<dbReference type="InterPro" id="IPR050707">
    <property type="entry name" value="HTH_MetabolicPath_Reg"/>
</dbReference>
<comment type="function">
    <text evidence="5">May be an activator protein for the gylABX operon.</text>
</comment>
<dbReference type="RefSeq" id="WP_231447608.1">
    <property type="nucleotide sequence ID" value="NZ_JAJOMB010000018.1"/>
</dbReference>
<name>A0A9X1NJ82_9ACTN</name>
<dbReference type="InterPro" id="IPR014757">
    <property type="entry name" value="Tscrpt_reg_IclR_C"/>
</dbReference>
<keyword evidence="2" id="KW-0805">Transcription regulation</keyword>
<proteinExistence type="predicted"/>
<keyword evidence="1" id="KW-0319">Glycerol metabolism</keyword>
<dbReference type="GO" id="GO:0003677">
    <property type="term" value="F:DNA binding"/>
    <property type="evidence" value="ECO:0007669"/>
    <property type="project" value="UniProtKB-KW"/>
</dbReference>
<dbReference type="FunFam" id="1.10.10.10:FF:000056">
    <property type="entry name" value="IclR family transcriptional regulator"/>
    <property type="match status" value="1"/>
</dbReference>
<keyword evidence="3" id="KW-0238">DNA-binding</keyword>
<feature type="domain" description="IclR-ED" evidence="8">
    <location>
        <begin position="73"/>
        <end position="256"/>
    </location>
</feature>
<evidence type="ECO:0000259" key="7">
    <source>
        <dbReference type="PROSITE" id="PS51077"/>
    </source>
</evidence>
<dbReference type="PANTHER" id="PTHR30136">
    <property type="entry name" value="HELIX-TURN-HELIX TRANSCRIPTIONAL REGULATOR, ICLR FAMILY"/>
    <property type="match status" value="1"/>
</dbReference>
<dbReference type="Gene3D" id="1.10.10.10">
    <property type="entry name" value="Winged helix-like DNA-binding domain superfamily/Winged helix DNA-binding domain"/>
    <property type="match status" value="1"/>
</dbReference>
<evidence type="ECO:0000256" key="3">
    <source>
        <dbReference type="ARBA" id="ARBA00023125"/>
    </source>
</evidence>
<dbReference type="PROSITE" id="PS51077">
    <property type="entry name" value="HTH_ICLR"/>
    <property type="match status" value="1"/>
</dbReference>
<keyword evidence="10" id="KW-1185">Reference proteome</keyword>
<dbReference type="Gene3D" id="3.30.450.40">
    <property type="match status" value="1"/>
</dbReference>
<dbReference type="GO" id="GO:0045892">
    <property type="term" value="P:negative regulation of DNA-templated transcription"/>
    <property type="evidence" value="ECO:0007669"/>
    <property type="project" value="TreeGrafter"/>
</dbReference>
<dbReference type="PROSITE" id="PS51078">
    <property type="entry name" value="ICLR_ED"/>
    <property type="match status" value="1"/>
</dbReference>
<dbReference type="Pfam" id="PF01614">
    <property type="entry name" value="IclR_C"/>
    <property type="match status" value="1"/>
</dbReference>
<evidence type="ECO:0000313" key="10">
    <source>
        <dbReference type="Proteomes" id="UP001138997"/>
    </source>
</evidence>
<dbReference type="InterPro" id="IPR005471">
    <property type="entry name" value="Tscrpt_reg_IclR_N"/>
</dbReference>
<dbReference type="InterPro" id="IPR036390">
    <property type="entry name" value="WH_DNA-bd_sf"/>
</dbReference>
<dbReference type="InterPro" id="IPR036388">
    <property type="entry name" value="WH-like_DNA-bd_sf"/>
</dbReference>
<comment type="caution">
    <text evidence="9">The sequence shown here is derived from an EMBL/GenBank/DDBJ whole genome shotgun (WGS) entry which is preliminary data.</text>
</comment>
<evidence type="ECO:0000259" key="8">
    <source>
        <dbReference type="PROSITE" id="PS51078"/>
    </source>
</evidence>
<evidence type="ECO:0000313" key="9">
    <source>
        <dbReference type="EMBL" id="MCD5314804.1"/>
    </source>
</evidence>
<dbReference type="SMART" id="SM00346">
    <property type="entry name" value="HTH_ICLR"/>
    <property type="match status" value="1"/>
</dbReference>
<feature type="domain" description="HTH iclR-type" evidence="7">
    <location>
        <begin position="11"/>
        <end position="72"/>
    </location>
</feature>
<dbReference type="Proteomes" id="UP001138997">
    <property type="component" value="Unassembled WGS sequence"/>
</dbReference>
<protein>
    <recommendedName>
        <fullName evidence="6">Glycerol operon regulatory protein</fullName>
    </recommendedName>
</protein>
<sequence length="265" mass="28356">MAGRGQNPDFVEALARGLDVLECFDATRRELSLAEVAAATDLARPTARRLLVTLEELGFVRLTTGGSFALTPKVLRLGAAYAGSLGLWEMARPHLQTLVARTHESSSISQLDGCDIVYVARVSVPKIITLRVDIGTRFPAVPTSQGKVLLAHLPEAELEAVLALPSRSGIAVKPVDRAQLGEELSVVRARGWALADEELAPGIRSAAVPLRDGQGRVCAAMNVSTHAAETSIETLTETYLPWLMSAASKISSDWALWQARPARSA</sequence>
<accession>A0A9X1NJ82</accession>
<dbReference type="AlphaFoldDB" id="A0A9X1NJ82"/>
<keyword evidence="4" id="KW-0804">Transcription</keyword>
<dbReference type="PANTHER" id="PTHR30136:SF34">
    <property type="entry name" value="TRANSCRIPTIONAL REGULATOR"/>
    <property type="match status" value="1"/>
</dbReference>
<dbReference type="GO" id="GO:0003700">
    <property type="term" value="F:DNA-binding transcription factor activity"/>
    <property type="evidence" value="ECO:0007669"/>
    <property type="project" value="TreeGrafter"/>
</dbReference>
<dbReference type="EMBL" id="JAJOMB010000018">
    <property type="protein sequence ID" value="MCD5314804.1"/>
    <property type="molecule type" value="Genomic_DNA"/>
</dbReference>
<evidence type="ECO:0000256" key="6">
    <source>
        <dbReference type="ARBA" id="ARBA00070406"/>
    </source>
</evidence>
<dbReference type="Pfam" id="PF09339">
    <property type="entry name" value="HTH_IclR"/>
    <property type="match status" value="1"/>
</dbReference>
<organism evidence="9 10">
    <name type="scientific">Kineosporia babensis</name>
    <dbReference type="NCBI Taxonomy" id="499548"/>
    <lineage>
        <taxon>Bacteria</taxon>
        <taxon>Bacillati</taxon>
        <taxon>Actinomycetota</taxon>
        <taxon>Actinomycetes</taxon>
        <taxon>Kineosporiales</taxon>
        <taxon>Kineosporiaceae</taxon>
        <taxon>Kineosporia</taxon>
    </lineage>
</organism>
<evidence type="ECO:0000256" key="4">
    <source>
        <dbReference type="ARBA" id="ARBA00023163"/>
    </source>
</evidence>
<gene>
    <name evidence="9" type="ORF">LR394_28275</name>
</gene>
<evidence type="ECO:0000256" key="2">
    <source>
        <dbReference type="ARBA" id="ARBA00023015"/>
    </source>
</evidence>
<evidence type="ECO:0000256" key="5">
    <source>
        <dbReference type="ARBA" id="ARBA00058938"/>
    </source>
</evidence>
<dbReference type="SUPFAM" id="SSF55781">
    <property type="entry name" value="GAF domain-like"/>
    <property type="match status" value="1"/>
</dbReference>
<dbReference type="InterPro" id="IPR029016">
    <property type="entry name" value="GAF-like_dom_sf"/>
</dbReference>
<reference evidence="9" key="1">
    <citation type="submission" date="2021-11" db="EMBL/GenBank/DDBJ databases">
        <title>Streptomyces corallinus and Kineosporia corallina sp. nov., two new coral-derived marine actinobacteria.</title>
        <authorList>
            <person name="Buangrab K."/>
            <person name="Sutthacheep M."/>
            <person name="Yeemin T."/>
            <person name="Harunari E."/>
            <person name="Igarashi Y."/>
            <person name="Sripreechasak P."/>
            <person name="Kanchanasin P."/>
            <person name="Tanasupawat S."/>
            <person name="Phongsopitanun W."/>
        </authorList>
    </citation>
    <scope>NUCLEOTIDE SEQUENCE</scope>
    <source>
        <strain evidence="9">JCM 31032</strain>
    </source>
</reference>
<dbReference type="SUPFAM" id="SSF46785">
    <property type="entry name" value="Winged helix' DNA-binding domain"/>
    <property type="match status" value="1"/>
</dbReference>
<dbReference type="GO" id="GO:0006071">
    <property type="term" value="P:glycerol metabolic process"/>
    <property type="evidence" value="ECO:0007669"/>
    <property type="project" value="UniProtKB-KW"/>
</dbReference>
<evidence type="ECO:0000256" key="1">
    <source>
        <dbReference type="ARBA" id="ARBA00022798"/>
    </source>
</evidence>